<feature type="region of interest" description="Disordered" evidence="1">
    <location>
        <begin position="1"/>
        <end position="55"/>
    </location>
</feature>
<reference evidence="2" key="1">
    <citation type="submission" date="2020-10" db="EMBL/GenBank/DDBJ databases">
        <title>Sequencing the genomes of 1000 actinobacteria strains.</title>
        <authorList>
            <person name="Klenk H.-P."/>
        </authorList>
    </citation>
    <scope>NUCLEOTIDE SEQUENCE</scope>
    <source>
        <strain evidence="2">DSM 46832</strain>
    </source>
</reference>
<dbReference type="AlphaFoldDB" id="A0A927M0F5"/>
<feature type="compositionally biased region" description="Basic and acidic residues" evidence="1">
    <location>
        <begin position="16"/>
        <end position="27"/>
    </location>
</feature>
<gene>
    <name evidence="2" type="ORF">H4W31_000044</name>
</gene>
<evidence type="ECO:0000256" key="1">
    <source>
        <dbReference type="SAM" id="MobiDB-lite"/>
    </source>
</evidence>
<dbReference type="EMBL" id="JADBEB010000001">
    <property type="protein sequence ID" value="MBE1484406.1"/>
    <property type="molecule type" value="Genomic_DNA"/>
</dbReference>
<feature type="compositionally biased region" description="Basic and acidic residues" evidence="1">
    <location>
        <begin position="40"/>
        <end position="55"/>
    </location>
</feature>
<sequence>MTHVTAPHSNLFVDPSKVDPNEEERPTTDVSRAAMSRLRTPFEVDNTDRETQRGE</sequence>
<proteinExistence type="predicted"/>
<comment type="caution">
    <text evidence="2">The sequence shown here is derived from an EMBL/GenBank/DDBJ whole genome shotgun (WGS) entry which is preliminary data.</text>
</comment>
<accession>A0A927M0F5</accession>
<dbReference type="RefSeq" id="WP_192764779.1">
    <property type="nucleotide sequence ID" value="NZ_JADBEB010000001.1"/>
</dbReference>
<evidence type="ECO:0000313" key="3">
    <source>
        <dbReference type="Proteomes" id="UP000649753"/>
    </source>
</evidence>
<keyword evidence="3" id="KW-1185">Reference proteome</keyword>
<organism evidence="2 3">
    <name type="scientific">Plantactinospora soyae</name>
    <dbReference type="NCBI Taxonomy" id="1544732"/>
    <lineage>
        <taxon>Bacteria</taxon>
        <taxon>Bacillati</taxon>
        <taxon>Actinomycetota</taxon>
        <taxon>Actinomycetes</taxon>
        <taxon>Micromonosporales</taxon>
        <taxon>Micromonosporaceae</taxon>
        <taxon>Plantactinospora</taxon>
    </lineage>
</organism>
<name>A0A927M0F5_9ACTN</name>
<evidence type="ECO:0000313" key="2">
    <source>
        <dbReference type="EMBL" id="MBE1484406.1"/>
    </source>
</evidence>
<dbReference type="Proteomes" id="UP000649753">
    <property type="component" value="Unassembled WGS sequence"/>
</dbReference>
<protein>
    <submittedName>
        <fullName evidence="2">Uncharacterized protein</fullName>
    </submittedName>
</protein>